<protein>
    <submittedName>
        <fullName evidence="2">Transcriptional regulator TrmB</fullName>
    </submittedName>
</protein>
<dbReference type="SUPFAM" id="SSF46785">
    <property type="entry name" value="Winged helix' DNA-binding domain"/>
    <property type="match status" value="1"/>
</dbReference>
<proteinExistence type="predicted"/>
<evidence type="ECO:0000313" key="2">
    <source>
        <dbReference type="EMBL" id="KKR87605.1"/>
    </source>
</evidence>
<dbReference type="Pfam" id="PF01978">
    <property type="entry name" value="TrmB"/>
    <property type="match status" value="1"/>
</dbReference>
<gene>
    <name evidence="2" type="ORF">UU35_C0002G0106</name>
</gene>
<reference evidence="2 3" key="1">
    <citation type="journal article" date="2015" name="Nature">
        <title>rRNA introns, odd ribosomes, and small enigmatic genomes across a large radiation of phyla.</title>
        <authorList>
            <person name="Brown C.T."/>
            <person name="Hug L.A."/>
            <person name="Thomas B.C."/>
            <person name="Sharon I."/>
            <person name="Castelle C.J."/>
            <person name="Singh A."/>
            <person name="Wilkins M.J."/>
            <person name="Williams K.H."/>
            <person name="Banfield J.F."/>
        </authorList>
    </citation>
    <scope>NUCLEOTIDE SEQUENCE [LARGE SCALE GENOMIC DNA]</scope>
</reference>
<dbReference type="EMBL" id="LCAH01000002">
    <property type="protein sequence ID" value="KKR87605.1"/>
    <property type="molecule type" value="Genomic_DNA"/>
</dbReference>
<evidence type="ECO:0000313" key="3">
    <source>
        <dbReference type="Proteomes" id="UP000034616"/>
    </source>
</evidence>
<name>A0A0G0WT54_9BACT</name>
<evidence type="ECO:0000259" key="1">
    <source>
        <dbReference type="Pfam" id="PF01978"/>
    </source>
</evidence>
<sequence length="238" mass="27554">MLKDHLLQLQFTSNQADVYIALLELGQTKIGPLLQKTGFHRNIVYTALAELIKRKLVNKTTKRGVAYFHVLDPHPLIDELMQQQQLAQLTVGEIHSKKQVTYSESLTLSGKEGIRDLVEMVLRERADVYLIGSVMNLSHILEKEKELIQERIQKKEIQRFALVQAHVQHHADFAFFTGVRALPKQFPPSPVVIWIFGDVVAHVLWEEPETIFVLRNAKIAENYRHYFQLLWKQAKTVK</sequence>
<comment type="caution">
    <text evidence="2">The sequence shown here is derived from an EMBL/GenBank/DDBJ whole genome shotgun (WGS) entry which is preliminary data.</text>
</comment>
<dbReference type="Proteomes" id="UP000034616">
    <property type="component" value="Unassembled WGS sequence"/>
</dbReference>
<dbReference type="Gene3D" id="1.10.10.10">
    <property type="entry name" value="Winged helix-like DNA-binding domain superfamily/Winged helix DNA-binding domain"/>
    <property type="match status" value="1"/>
</dbReference>
<dbReference type="InterPro" id="IPR002831">
    <property type="entry name" value="Tscrpt_reg_TrmB_N"/>
</dbReference>
<organism evidence="2 3">
    <name type="scientific">Candidatus Uhrbacteria bacterium GW2011_GWC2_41_11</name>
    <dbReference type="NCBI Taxonomy" id="1618985"/>
    <lineage>
        <taxon>Bacteria</taxon>
        <taxon>Candidatus Uhriibacteriota</taxon>
    </lineage>
</organism>
<feature type="domain" description="Transcription regulator TrmB N-terminal" evidence="1">
    <location>
        <begin position="8"/>
        <end position="73"/>
    </location>
</feature>
<dbReference type="InterPro" id="IPR036388">
    <property type="entry name" value="WH-like_DNA-bd_sf"/>
</dbReference>
<dbReference type="InterPro" id="IPR036390">
    <property type="entry name" value="WH_DNA-bd_sf"/>
</dbReference>
<accession>A0A0G0WT54</accession>
<dbReference type="AlphaFoldDB" id="A0A0G0WT54"/>